<dbReference type="Pfam" id="PF12867">
    <property type="entry name" value="DinB_2"/>
    <property type="match status" value="1"/>
</dbReference>
<keyword evidence="7" id="KW-1185">Reference proteome</keyword>
<dbReference type="SUPFAM" id="SSF109854">
    <property type="entry name" value="DinB/YfiT-like putative metalloenzymes"/>
    <property type="match status" value="1"/>
</dbReference>
<keyword evidence="1" id="KW-0560">Oxidoreductase</keyword>
<evidence type="ECO:0000313" key="7">
    <source>
        <dbReference type="Proteomes" id="UP000198519"/>
    </source>
</evidence>
<sequence>MDEHAAEIRSHYYDVRQHSERLCDGLVTEDLCLQGMPDTSPLKWHLAHTTWFFETFVLKPFDEAYLPFNECFEVLFNSYYNAVGQQFPRPLRHMLSRPTVAEVLAYRHGVDHAMAALLEQCPGDARDEIYRRVILGLNHEQQHQELMLTDLKYCLSLNPLFPVYNPQPLPESHSTPLTFSEFEGGEFLQGISGTEADAARLPGFSYDNEGPRHRTWLSPFALADRPVSNGEFIEFIEAGGYQAPEWWHSDGWAVVQTEQWRMPLYWRQDNGRYFSFTLHGNQEVDAAAPVCHVSLYEAMAFAAWKGMRLCREGEWELVATQRPPTGQCWQQGCQHPVSRDPGKGHGPDQLYGGVWEWTQSAYSAYPGYRPQAGALGEYNGKFMLNQMVLRGGSVATPPGHVRATYRNFFYPKDRWQFSGIRLAKDL</sequence>
<dbReference type="InterPro" id="IPR016187">
    <property type="entry name" value="CTDL_fold"/>
</dbReference>
<dbReference type="RefSeq" id="WP_092022398.1">
    <property type="nucleotide sequence ID" value="NZ_FOUE01000003.1"/>
</dbReference>
<protein>
    <submittedName>
        <fullName evidence="6">Ergothioneine biosynthesis protein EgtB</fullName>
    </submittedName>
</protein>
<dbReference type="PANTHER" id="PTHR23150">
    <property type="entry name" value="SULFATASE MODIFYING FACTOR 1, 2"/>
    <property type="match status" value="1"/>
</dbReference>
<dbReference type="Gene3D" id="3.90.1580.10">
    <property type="entry name" value="paralog of FGE (formylglycine-generating enzyme)"/>
    <property type="match status" value="1"/>
</dbReference>
<dbReference type="EMBL" id="FOUE01000003">
    <property type="protein sequence ID" value="SFM34801.1"/>
    <property type="molecule type" value="Genomic_DNA"/>
</dbReference>
<accession>A0A1I4Q3Z8</accession>
<keyword evidence="2" id="KW-0408">Iron</keyword>
<dbReference type="STRING" id="488535.SAMN04487963_2167"/>
<dbReference type="InterPro" id="IPR024775">
    <property type="entry name" value="DinB-like"/>
</dbReference>
<evidence type="ECO:0000256" key="1">
    <source>
        <dbReference type="ARBA" id="ARBA00023002"/>
    </source>
</evidence>
<reference evidence="7" key="1">
    <citation type="submission" date="2016-10" db="EMBL/GenBank/DDBJ databases">
        <authorList>
            <person name="Varghese N."/>
            <person name="Submissions S."/>
        </authorList>
    </citation>
    <scope>NUCLEOTIDE SEQUENCE [LARGE SCALE GENOMIC DNA]</scope>
    <source>
        <strain evidence="7">CGMCC 1.7061</strain>
    </source>
</reference>
<evidence type="ECO:0000313" key="6">
    <source>
        <dbReference type="EMBL" id="SFM34801.1"/>
    </source>
</evidence>
<evidence type="ECO:0000256" key="3">
    <source>
        <dbReference type="ARBA" id="ARBA00037882"/>
    </source>
</evidence>
<name>A0A1I4Q3Z8_9GAMM</name>
<dbReference type="OrthoDB" id="9768004at2"/>
<dbReference type="NCBIfam" id="TIGR03440">
    <property type="entry name" value="egtB_TIGR03440"/>
    <property type="match status" value="1"/>
</dbReference>
<dbReference type="Proteomes" id="UP000198519">
    <property type="component" value="Unassembled WGS sequence"/>
</dbReference>
<dbReference type="GO" id="GO:0052699">
    <property type="term" value="P:ergothioneine biosynthetic process"/>
    <property type="evidence" value="ECO:0007669"/>
    <property type="project" value="InterPro"/>
</dbReference>
<dbReference type="InterPro" id="IPR034660">
    <property type="entry name" value="DinB/YfiT-like"/>
</dbReference>
<dbReference type="InterPro" id="IPR017806">
    <property type="entry name" value="EgtB"/>
</dbReference>
<feature type="domain" description="Sulfatase-modifying factor enzyme-like" evidence="4">
    <location>
        <begin position="182"/>
        <end position="319"/>
    </location>
</feature>
<dbReference type="SUPFAM" id="SSF56436">
    <property type="entry name" value="C-type lectin-like"/>
    <property type="match status" value="1"/>
</dbReference>
<dbReference type="Pfam" id="PF03781">
    <property type="entry name" value="FGE-sulfatase"/>
    <property type="match status" value="2"/>
</dbReference>
<dbReference type="AlphaFoldDB" id="A0A1I4Q3Z8"/>
<organism evidence="6 7">
    <name type="scientific">Marinobacter zhejiangensis</name>
    <dbReference type="NCBI Taxonomy" id="488535"/>
    <lineage>
        <taxon>Bacteria</taxon>
        <taxon>Pseudomonadati</taxon>
        <taxon>Pseudomonadota</taxon>
        <taxon>Gammaproteobacteria</taxon>
        <taxon>Pseudomonadales</taxon>
        <taxon>Marinobacteraceae</taxon>
        <taxon>Marinobacter</taxon>
    </lineage>
</organism>
<dbReference type="InterPro" id="IPR051043">
    <property type="entry name" value="Sulfatase_Mod_Factor_Kinase"/>
</dbReference>
<evidence type="ECO:0000256" key="2">
    <source>
        <dbReference type="ARBA" id="ARBA00023004"/>
    </source>
</evidence>
<dbReference type="PANTHER" id="PTHR23150:SF36">
    <property type="entry name" value="HERCYNINE OXYGENASE"/>
    <property type="match status" value="1"/>
</dbReference>
<feature type="domain" description="DinB-like" evidence="5">
    <location>
        <begin position="12"/>
        <end position="146"/>
    </location>
</feature>
<proteinExistence type="predicted"/>
<dbReference type="InterPro" id="IPR042095">
    <property type="entry name" value="SUMF_sf"/>
</dbReference>
<gene>
    <name evidence="6" type="ORF">SAMN04487963_2167</name>
</gene>
<dbReference type="InterPro" id="IPR005532">
    <property type="entry name" value="SUMF_dom"/>
</dbReference>
<feature type="domain" description="Sulfatase-modifying factor enzyme-like" evidence="4">
    <location>
        <begin position="330"/>
        <end position="424"/>
    </location>
</feature>
<evidence type="ECO:0000259" key="4">
    <source>
        <dbReference type="Pfam" id="PF03781"/>
    </source>
</evidence>
<comment type="pathway">
    <text evidence="3">Amino-acid biosynthesis; ergothioneine biosynthesis.</text>
</comment>
<evidence type="ECO:0000259" key="5">
    <source>
        <dbReference type="Pfam" id="PF12867"/>
    </source>
</evidence>